<dbReference type="PANTHER" id="PTHR34960:SF1">
    <property type="entry name" value="EMB|CAB68146.1-RELATED"/>
    <property type="match status" value="1"/>
</dbReference>
<keyword evidence="3" id="KW-0472">Membrane</keyword>
<organism evidence="3 4">
    <name type="scientific">Quillaja saponaria</name>
    <name type="common">Soap bark tree</name>
    <dbReference type="NCBI Taxonomy" id="32244"/>
    <lineage>
        <taxon>Eukaryota</taxon>
        <taxon>Viridiplantae</taxon>
        <taxon>Streptophyta</taxon>
        <taxon>Embryophyta</taxon>
        <taxon>Tracheophyta</taxon>
        <taxon>Spermatophyta</taxon>
        <taxon>Magnoliopsida</taxon>
        <taxon>eudicotyledons</taxon>
        <taxon>Gunneridae</taxon>
        <taxon>Pentapetalae</taxon>
        <taxon>rosids</taxon>
        <taxon>fabids</taxon>
        <taxon>Fabales</taxon>
        <taxon>Quillajaceae</taxon>
        <taxon>Quillaja</taxon>
    </lineage>
</organism>
<gene>
    <name evidence="3" type="ORF">O6P43_034511</name>
</gene>
<dbReference type="Pfam" id="PF25002">
    <property type="entry name" value="DUF7780"/>
    <property type="match status" value="1"/>
</dbReference>
<feature type="non-terminal residue" evidence="3">
    <location>
        <position position="92"/>
    </location>
</feature>
<dbReference type="Proteomes" id="UP001163823">
    <property type="component" value="Unassembled WGS sequence"/>
</dbReference>
<dbReference type="PANTHER" id="PTHR34960">
    <property type="entry name" value="EMB|CAB68146.1-RELATED"/>
    <property type="match status" value="1"/>
</dbReference>
<keyword evidence="4" id="KW-1185">Reference proteome</keyword>
<dbReference type="InterPro" id="IPR056682">
    <property type="entry name" value="DUF7780"/>
</dbReference>
<dbReference type="KEGG" id="qsa:O6P43_034511"/>
<comment type="caution">
    <text evidence="3">The sequence shown here is derived from an EMBL/GenBank/DDBJ whole genome shotgun (WGS) entry which is preliminary data.</text>
</comment>
<reference evidence="3" key="1">
    <citation type="journal article" date="2023" name="Science">
        <title>Elucidation of the pathway for biosynthesis of saponin adjuvants from the soapbark tree.</title>
        <authorList>
            <person name="Reed J."/>
            <person name="Orme A."/>
            <person name="El-Demerdash A."/>
            <person name="Owen C."/>
            <person name="Martin L.B.B."/>
            <person name="Misra R.C."/>
            <person name="Kikuchi S."/>
            <person name="Rejzek M."/>
            <person name="Martin A.C."/>
            <person name="Harkess A."/>
            <person name="Leebens-Mack J."/>
            <person name="Louveau T."/>
            <person name="Stephenson M.J."/>
            <person name="Osbourn A."/>
        </authorList>
    </citation>
    <scope>NUCLEOTIDE SEQUENCE</scope>
    <source>
        <strain evidence="3">S10</strain>
    </source>
</reference>
<name>A0AAD7KMA5_QUISA</name>
<evidence type="ECO:0000256" key="1">
    <source>
        <dbReference type="SAM" id="MobiDB-lite"/>
    </source>
</evidence>
<accession>A0AAD7KMA5</accession>
<dbReference type="EMBL" id="JARAOO010000055">
    <property type="protein sequence ID" value="KAJ7942440.1"/>
    <property type="molecule type" value="Genomic_DNA"/>
</dbReference>
<protein>
    <submittedName>
        <fullName evidence="3">Transmembrane protein</fullName>
    </submittedName>
</protein>
<evidence type="ECO:0000259" key="2">
    <source>
        <dbReference type="Pfam" id="PF25002"/>
    </source>
</evidence>
<dbReference type="AlphaFoldDB" id="A0AAD7KMA5"/>
<sequence length="92" mass="10591">MGEPETLWGKRNRSNYSDSDVGERETSDATRLTYGSVLSFDATELDPENSLAGFLEYVPMSLRRWACYPMLLGRVRRNFKHVMLVDVKNLMV</sequence>
<keyword evidence="3" id="KW-0812">Transmembrane</keyword>
<proteinExistence type="predicted"/>
<evidence type="ECO:0000313" key="3">
    <source>
        <dbReference type="EMBL" id="KAJ7942440.1"/>
    </source>
</evidence>
<feature type="region of interest" description="Disordered" evidence="1">
    <location>
        <begin position="1"/>
        <end position="28"/>
    </location>
</feature>
<evidence type="ECO:0000313" key="4">
    <source>
        <dbReference type="Proteomes" id="UP001163823"/>
    </source>
</evidence>
<feature type="domain" description="DUF7780" evidence="2">
    <location>
        <begin position="4"/>
        <end position="92"/>
    </location>
</feature>